<evidence type="ECO:0000313" key="2">
    <source>
        <dbReference type="EMBL" id="KAA8516460.1"/>
    </source>
</evidence>
<proteinExistence type="predicted"/>
<dbReference type="PANTHER" id="PTHR34952:SF2">
    <property type="entry name" value="OS05G0113500 PROTEIN"/>
    <property type="match status" value="1"/>
</dbReference>
<feature type="compositionally biased region" description="Pro residues" evidence="1">
    <location>
        <begin position="214"/>
        <end position="224"/>
    </location>
</feature>
<feature type="compositionally biased region" description="Basic and acidic residues" evidence="1">
    <location>
        <begin position="273"/>
        <end position="285"/>
    </location>
</feature>
<accession>A0A5J4ZDC5</accession>
<feature type="compositionally biased region" description="Acidic residues" evidence="1">
    <location>
        <begin position="188"/>
        <end position="199"/>
    </location>
</feature>
<evidence type="ECO:0000313" key="3">
    <source>
        <dbReference type="Proteomes" id="UP000325577"/>
    </source>
</evidence>
<dbReference type="EMBL" id="CM018051">
    <property type="protein sequence ID" value="KAA8516460.1"/>
    <property type="molecule type" value="Genomic_DNA"/>
</dbReference>
<keyword evidence="3" id="KW-1185">Reference proteome</keyword>
<evidence type="ECO:0000256" key="1">
    <source>
        <dbReference type="SAM" id="MobiDB-lite"/>
    </source>
</evidence>
<gene>
    <name evidence="2" type="ORF">F0562_016753</name>
</gene>
<feature type="compositionally biased region" description="Low complexity" evidence="1">
    <location>
        <begin position="308"/>
        <end position="317"/>
    </location>
</feature>
<protein>
    <submittedName>
        <fullName evidence="2">Uncharacterized protein</fullName>
    </submittedName>
</protein>
<organism evidence="2 3">
    <name type="scientific">Nyssa sinensis</name>
    <dbReference type="NCBI Taxonomy" id="561372"/>
    <lineage>
        <taxon>Eukaryota</taxon>
        <taxon>Viridiplantae</taxon>
        <taxon>Streptophyta</taxon>
        <taxon>Embryophyta</taxon>
        <taxon>Tracheophyta</taxon>
        <taxon>Spermatophyta</taxon>
        <taxon>Magnoliopsida</taxon>
        <taxon>eudicotyledons</taxon>
        <taxon>Gunneridae</taxon>
        <taxon>Pentapetalae</taxon>
        <taxon>asterids</taxon>
        <taxon>Cornales</taxon>
        <taxon>Nyssaceae</taxon>
        <taxon>Nyssa</taxon>
    </lineage>
</organism>
<reference evidence="2 3" key="1">
    <citation type="submission" date="2019-09" db="EMBL/GenBank/DDBJ databases">
        <title>A chromosome-level genome assembly of the Chinese tupelo Nyssa sinensis.</title>
        <authorList>
            <person name="Yang X."/>
            <person name="Kang M."/>
            <person name="Yang Y."/>
            <person name="Xiong H."/>
            <person name="Wang M."/>
            <person name="Zhang Z."/>
            <person name="Wang Z."/>
            <person name="Wu H."/>
            <person name="Ma T."/>
            <person name="Liu J."/>
            <person name="Xi Z."/>
        </authorList>
    </citation>
    <scope>NUCLEOTIDE SEQUENCE [LARGE SCALE GENOMIC DNA]</scope>
    <source>
        <strain evidence="2">J267</strain>
        <tissue evidence="2">Leaf</tissue>
    </source>
</reference>
<feature type="region of interest" description="Disordered" evidence="1">
    <location>
        <begin position="177"/>
        <end position="333"/>
    </location>
</feature>
<sequence length="364" mass="39523">MINRRLVDCPCFCHRKFACGSCLPSMDMSSPLDMSVSEDVNGFDDLVQLSLNQLQSTSDVMGDASSNDLGDSLTEFLHMQDDKNSASDSILFSPSENNDTANLAKEDICEEPCKTKPTILTSDKFLSKCASPSEKNGTTNLVKEDICEEPCKTKVTIFTSDKCLSKCATFTCSGEAKPFSRSPNGEDGVGEDEDEEDEITAAVLKGNGNEYAKPAPPCPVPLPSPLKLVSAMKGSRDIQGTPLKKLTVTWAPDVYDPPPSDWSHVTTKKKPRNRNDSKKNNDSKKYGKSKQKGGGKPIRGKDKKQVRKSGGSSSKYSKSLDEDEDDSPYADLVDFDIGSPDSYCGSSFLKKSATKIHFSVAEAT</sequence>
<dbReference type="Proteomes" id="UP000325577">
    <property type="component" value="Linkage Group LG8"/>
</dbReference>
<dbReference type="PANTHER" id="PTHR34952">
    <property type="entry name" value="OS05G0113500 PROTEIN"/>
    <property type="match status" value="1"/>
</dbReference>
<dbReference type="AlphaFoldDB" id="A0A5J4ZDC5"/>
<dbReference type="OrthoDB" id="2016966at2759"/>
<name>A0A5J4ZDC5_9ASTE</name>